<feature type="region of interest" description="Disordered" evidence="3">
    <location>
        <begin position="1"/>
        <end position="35"/>
    </location>
</feature>
<feature type="compositionally biased region" description="Basic residues" evidence="3">
    <location>
        <begin position="1"/>
        <end position="15"/>
    </location>
</feature>
<reference evidence="5 6" key="1">
    <citation type="journal article" date="2016" name="Mol. Biol. Evol.">
        <title>Comparative Genomics of Early-Diverging Mushroom-Forming Fungi Provides Insights into the Origins of Lignocellulose Decay Capabilities.</title>
        <authorList>
            <person name="Nagy L.G."/>
            <person name="Riley R."/>
            <person name="Tritt A."/>
            <person name="Adam C."/>
            <person name="Daum C."/>
            <person name="Floudas D."/>
            <person name="Sun H."/>
            <person name="Yadav J.S."/>
            <person name="Pangilinan J."/>
            <person name="Larsson K.H."/>
            <person name="Matsuura K."/>
            <person name="Barry K."/>
            <person name="Labutti K."/>
            <person name="Kuo R."/>
            <person name="Ohm R.A."/>
            <person name="Bhattacharya S.S."/>
            <person name="Shirouzu T."/>
            <person name="Yoshinaga Y."/>
            <person name="Martin F.M."/>
            <person name="Grigoriev I.V."/>
            <person name="Hibbett D.S."/>
        </authorList>
    </citation>
    <scope>NUCLEOTIDE SEQUENCE [LARGE SCALE GENOMIC DNA]</scope>
    <source>
        <strain evidence="5 6">HHB10207 ss-3</strain>
    </source>
</reference>
<dbReference type="InterPro" id="IPR057990">
    <property type="entry name" value="TPR_SYO1"/>
</dbReference>
<dbReference type="PANTHER" id="PTHR13347:SF1">
    <property type="entry name" value="HEAT REPEAT-CONTAINING PROTEIN 3"/>
    <property type="match status" value="1"/>
</dbReference>
<dbReference type="STRING" id="1314776.A0A166J7R0"/>
<dbReference type="InterPro" id="IPR011989">
    <property type="entry name" value="ARM-like"/>
</dbReference>
<dbReference type="CDD" id="cd13394">
    <property type="entry name" value="Syo1_like"/>
    <property type="match status" value="1"/>
</dbReference>
<evidence type="ECO:0000313" key="6">
    <source>
        <dbReference type="Proteomes" id="UP000076798"/>
    </source>
</evidence>
<gene>
    <name evidence="5" type="ORF">SISSUDRAFT_976590</name>
</gene>
<name>A0A166J7R0_9AGAM</name>
<evidence type="ECO:0000259" key="4">
    <source>
        <dbReference type="Pfam" id="PF25567"/>
    </source>
</evidence>
<dbReference type="PANTHER" id="PTHR13347">
    <property type="entry name" value="HEAT REPEAT-CONTAINING PROTEIN 3"/>
    <property type="match status" value="1"/>
</dbReference>
<keyword evidence="6" id="KW-1185">Reference proteome</keyword>
<organism evidence="5 6">
    <name type="scientific">Sistotremastrum suecicum HHB10207 ss-3</name>
    <dbReference type="NCBI Taxonomy" id="1314776"/>
    <lineage>
        <taxon>Eukaryota</taxon>
        <taxon>Fungi</taxon>
        <taxon>Dikarya</taxon>
        <taxon>Basidiomycota</taxon>
        <taxon>Agaricomycotina</taxon>
        <taxon>Agaricomycetes</taxon>
        <taxon>Sistotremastrales</taxon>
        <taxon>Sistotremastraceae</taxon>
        <taxon>Sistotremastrum</taxon>
    </lineage>
</organism>
<evidence type="ECO:0000256" key="2">
    <source>
        <dbReference type="PROSITE-ProRule" id="PRU00259"/>
    </source>
</evidence>
<dbReference type="InterPro" id="IPR016024">
    <property type="entry name" value="ARM-type_fold"/>
</dbReference>
<accession>A0A166J7R0</accession>
<dbReference type="EMBL" id="KV428004">
    <property type="protein sequence ID" value="KZT44459.1"/>
    <property type="molecule type" value="Genomic_DNA"/>
</dbReference>
<dbReference type="InterPro" id="IPR052616">
    <property type="entry name" value="SYO1-like"/>
</dbReference>
<comment type="similarity">
    <text evidence="1">Belongs to the nuclear import and ribosome assembly adapter family.</text>
</comment>
<evidence type="ECO:0000256" key="1">
    <source>
        <dbReference type="ARBA" id="ARBA00049983"/>
    </source>
</evidence>
<feature type="repeat" description="ARM" evidence="2">
    <location>
        <begin position="80"/>
        <end position="107"/>
    </location>
</feature>
<dbReference type="GO" id="GO:0006606">
    <property type="term" value="P:protein import into nucleus"/>
    <property type="evidence" value="ECO:0007669"/>
    <property type="project" value="TreeGrafter"/>
</dbReference>
<evidence type="ECO:0000256" key="3">
    <source>
        <dbReference type="SAM" id="MobiDB-lite"/>
    </source>
</evidence>
<evidence type="ECO:0000313" key="5">
    <source>
        <dbReference type="EMBL" id="KZT44459.1"/>
    </source>
</evidence>
<dbReference type="Proteomes" id="UP000076798">
    <property type="component" value="Unassembled WGS sequence"/>
</dbReference>
<dbReference type="OrthoDB" id="288703at2759"/>
<dbReference type="GO" id="GO:0042273">
    <property type="term" value="P:ribosomal large subunit biogenesis"/>
    <property type="evidence" value="ECO:0007669"/>
    <property type="project" value="TreeGrafter"/>
</dbReference>
<dbReference type="PROSITE" id="PS50176">
    <property type="entry name" value="ARM_REPEAT"/>
    <property type="match status" value="1"/>
</dbReference>
<dbReference type="GO" id="GO:0051082">
    <property type="term" value="F:unfolded protein binding"/>
    <property type="evidence" value="ECO:0007669"/>
    <property type="project" value="TreeGrafter"/>
</dbReference>
<dbReference type="AlphaFoldDB" id="A0A166J7R0"/>
<proteinExistence type="inferred from homology"/>
<dbReference type="Gene3D" id="1.25.10.10">
    <property type="entry name" value="Leucine-rich Repeat Variant"/>
    <property type="match status" value="1"/>
</dbReference>
<feature type="region of interest" description="Disordered" evidence="3">
    <location>
        <begin position="247"/>
        <end position="275"/>
    </location>
</feature>
<feature type="domain" description="SYO1-like TPR repeats" evidence="4">
    <location>
        <begin position="455"/>
        <end position="701"/>
    </location>
</feature>
<protein>
    <submittedName>
        <fullName evidence="5">ARM repeat-containing protein</fullName>
    </submittedName>
</protein>
<dbReference type="SUPFAM" id="SSF48371">
    <property type="entry name" value="ARM repeat"/>
    <property type="match status" value="1"/>
</dbReference>
<dbReference type="Pfam" id="PF25567">
    <property type="entry name" value="TPR_SYO1"/>
    <property type="match status" value="1"/>
</dbReference>
<dbReference type="InterPro" id="IPR000225">
    <property type="entry name" value="Armadillo"/>
</dbReference>
<sequence>MGKSQKKRSMRRHNPVRVPDSHLPKGLASANATSEKRDNVLPVMQKLESAEASDRVWACAAVCNLIQNDPSTRRLFQGKNIVKALITRLSDSVDEVVVEAAGALRNLCLDAGHELCAEMYNKNILPPLTACITKAPQVSTALDVYLKEPKRTFGPSERMVMHLSESIITILASLAETSNKTLTAVNNLTLVPFLMSFLQARQKLPIATVTASAQCLFILSDDNEPAIEALRTASEYVTTLIQIAHSPDPQTPASNGVNGKSKKAAEATTEESQPVDSERKIALQILSCGILRNISPLPSIIPFSAVDLDEKVLLPRLSPLLSISLPAEAARVIATISETPTSPANQQQFKNALKTDHKTPQERELDLIEQKLKNVQLALEILTGVCAALPDPSAVTEEAANDPDVDLDDVEDNDVASVDEMDVQAEPIAEATNPEAKGSLSRLSSLLSALALPLLSLCHPTPLSFPPLDSPSPHPPTTSLLGTIHIRACECLSNIFLSLASQGGGSLTPEDLQAARDIWTQFWLVLSAIGTQGGPGQETRGELWVAAVGVLWGIARLCKGSLEASEEQIQVIIAFCNSTADEQVKVKCIGTLECIAQTPTAIEANKIVSSYLVQCLSAPAPQAEPLLQTVSALIDIYSDEESPYDINFRQNGWLDSLQNAQDSVRKAVKGIDRRKEGGLDLRARGDEILLNLRGFIKYRRALRL</sequence>